<keyword evidence="4 6" id="KW-1133">Transmembrane helix</keyword>
<name>A0ABW3GLK7_9FLAO</name>
<dbReference type="EMBL" id="JBHTIV010000002">
    <property type="protein sequence ID" value="MFD0931099.1"/>
    <property type="molecule type" value="Genomic_DNA"/>
</dbReference>
<feature type="transmembrane region" description="Helical" evidence="6">
    <location>
        <begin position="12"/>
        <end position="30"/>
    </location>
</feature>
<comment type="subcellular location">
    <subcellularLocation>
        <location evidence="1">Cell membrane</location>
        <topology evidence="1">Multi-pass membrane protein</topology>
    </subcellularLocation>
</comment>
<evidence type="ECO:0000313" key="10">
    <source>
        <dbReference type="Proteomes" id="UP001597049"/>
    </source>
</evidence>
<dbReference type="Pfam" id="PF13396">
    <property type="entry name" value="PLDc_N"/>
    <property type="match status" value="1"/>
</dbReference>
<comment type="caution">
    <text evidence="9">The sequence shown here is derived from an EMBL/GenBank/DDBJ whole genome shotgun (WGS) entry which is preliminary data.</text>
</comment>
<dbReference type="Pfam" id="PF22827">
    <property type="entry name" value="GldL_N"/>
    <property type="match status" value="1"/>
</dbReference>
<dbReference type="InterPro" id="IPR055087">
    <property type="entry name" value="GldL-like_N"/>
</dbReference>
<feature type="domain" description="Cardiolipin synthase N-terminal" evidence="7">
    <location>
        <begin position="53"/>
        <end position="88"/>
    </location>
</feature>
<proteinExistence type="predicted"/>
<reference evidence="10" key="1">
    <citation type="journal article" date="2019" name="Int. J. Syst. Evol. Microbiol.">
        <title>The Global Catalogue of Microorganisms (GCM) 10K type strain sequencing project: providing services to taxonomists for standard genome sequencing and annotation.</title>
        <authorList>
            <consortium name="The Broad Institute Genomics Platform"/>
            <consortium name="The Broad Institute Genome Sequencing Center for Infectious Disease"/>
            <person name="Wu L."/>
            <person name="Ma J."/>
        </authorList>
    </citation>
    <scope>NUCLEOTIDE SEQUENCE [LARGE SCALE GENOMIC DNA]</scope>
    <source>
        <strain evidence="10">CCUG 56752</strain>
    </source>
</reference>
<dbReference type="InterPro" id="IPR027379">
    <property type="entry name" value="CLS_N"/>
</dbReference>
<feature type="transmembrane region" description="Helical" evidence="6">
    <location>
        <begin position="37"/>
        <end position="57"/>
    </location>
</feature>
<keyword evidence="5 6" id="KW-0472">Membrane</keyword>
<protein>
    <submittedName>
        <fullName evidence="9">PLDc N-terminal domain-containing protein</fullName>
    </submittedName>
</protein>
<evidence type="ECO:0000259" key="8">
    <source>
        <dbReference type="Pfam" id="PF22827"/>
    </source>
</evidence>
<keyword evidence="10" id="KW-1185">Reference proteome</keyword>
<sequence length="99" mass="11559">MKNQDFKISSKIVWLLVLGDFLFIILGALAKIQHWRFSDFLLSTGLVLLLSGWIIIFNDMIKNKISNKPFWILSMFIMPVISPIFYLLQSNRLKKEKGI</sequence>
<evidence type="ECO:0000259" key="7">
    <source>
        <dbReference type="Pfam" id="PF13396"/>
    </source>
</evidence>
<evidence type="ECO:0000256" key="5">
    <source>
        <dbReference type="ARBA" id="ARBA00023136"/>
    </source>
</evidence>
<keyword evidence="2" id="KW-1003">Cell membrane</keyword>
<evidence type="ECO:0000256" key="3">
    <source>
        <dbReference type="ARBA" id="ARBA00022692"/>
    </source>
</evidence>
<evidence type="ECO:0000256" key="6">
    <source>
        <dbReference type="SAM" id="Phobius"/>
    </source>
</evidence>
<organism evidence="9 10">
    <name type="scientific">Psychroflexus salinarum</name>
    <dbReference type="NCBI Taxonomy" id="546024"/>
    <lineage>
        <taxon>Bacteria</taxon>
        <taxon>Pseudomonadati</taxon>
        <taxon>Bacteroidota</taxon>
        <taxon>Flavobacteriia</taxon>
        <taxon>Flavobacteriales</taxon>
        <taxon>Flavobacteriaceae</taxon>
        <taxon>Psychroflexus</taxon>
    </lineage>
</organism>
<feature type="transmembrane region" description="Helical" evidence="6">
    <location>
        <begin position="69"/>
        <end position="88"/>
    </location>
</feature>
<gene>
    <name evidence="9" type="ORF">ACFQ0R_00660</name>
</gene>
<keyword evidence="3 6" id="KW-0812">Transmembrane</keyword>
<evidence type="ECO:0000256" key="1">
    <source>
        <dbReference type="ARBA" id="ARBA00004651"/>
    </source>
</evidence>
<evidence type="ECO:0000256" key="4">
    <source>
        <dbReference type="ARBA" id="ARBA00022989"/>
    </source>
</evidence>
<evidence type="ECO:0000256" key="2">
    <source>
        <dbReference type="ARBA" id="ARBA00022475"/>
    </source>
</evidence>
<accession>A0ABW3GLK7</accession>
<dbReference type="RefSeq" id="WP_379656438.1">
    <property type="nucleotide sequence ID" value="NZ_JBHTIV010000002.1"/>
</dbReference>
<feature type="domain" description="Gliding motility protein GldL-like N-terminal" evidence="8">
    <location>
        <begin position="24"/>
        <end position="47"/>
    </location>
</feature>
<dbReference type="Proteomes" id="UP001597049">
    <property type="component" value="Unassembled WGS sequence"/>
</dbReference>
<evidence type="ECO:0000313" key="9">
    <source>
        <dbReference type="EMBL" id="MFD0931099.1"/>
    </source>
</evidence>